<feature type="domain" description="RNA polymerase sigma-70 region 2" evidence="6">
    <location>
        <begin position="15"/>
        <end position="74"/>
    </location>
</feature>
<name>A0A1Q2CR04_9ACTN</name>
<organism evidence="8 9">
    <name type="scientific">Tessaracoccus aquimaris</name>
    <dbReference type="NCBI Taxonomy" id="1332264"/>
    <lineage>
        <taxon>Bacteria</taxon>
        <taxon>Bacillati</taxon>
        <taxon>Actinomycetota</taxon>
        <taxon>Actinomycetes</taxon>
        <taxon>Propionibacteriales</taxon>
        <taxon>Propionibacteriaceae</taxon>
        <taxon>Tessaracoccus</taxon>
    </lineage>
</organism>
<keyword evidence="3" id="KW-0731">Sigma factor</keyword>
<dbReference type="Gene3D" id="1.10.10.10">
    <property type="entry name" value="Winged helix-like DNA-binding domain superfamily/Winged helix DNA-binding domain"/>
    <property type="match status" value="1"/>
</dbReference>
<dbReference type="InterPro" id="IPR039425">
    <property type="entry name" value="RNA_pol_sigma-70-like"/>
</dbReference>
<evidence type="ECO:0000256" key="1">
    <source>
        <dbReference type="ARBA" id="ARBA00010641"/>
    </source>
</evidence>
<evidence type="ECO:0000256" key="4">
    <source>
        <dbReference type="ARBA" id="ARBA00023125"/>
    </source>
</evidence>
<dbReference type="InterPro" id="IPR007627">
    <property type="entry name" value="RNA_pol_sigma70_r2"/>
</dbReference>
<keyword evidence="9" id="KW-1185">Reference proteome</keyword>
<keyword evidence="4" id="KW-0238">DNA-binding</keyword>
<dbReference type="Pfam" id="PF08281">
    <property type="entry name" value="Sigma70_r4_2"/>
    <property type="match status" value="1"/>
</dbReference>
<keyword evidence="2" id="KW-0805">Transcription regulation</keyword>
<evidence type="ECO:0000259" key="6">
    <source>
        <dbReference type="Pfam" id="PF04542"/>
    </source>
</evidence>
<dbReference type="STRING" id="1332264.BW730_14615"/>
<dbReference type="Pfam" id="PF04542">
    <property type="entry name" value="Sigma70_r2"/>
    <property type="match status" value="1"/>
</dbReference>
<evidence type="ECO:0000259" key="7">
    <source>
        <dbReference type="Pfam" id="PF08281"/>
    </source>
</evidence>
<evidence type="ECO:0000256" key="3">
    <source>
        <dbReference type="ARBA" id="ARBA00023082"/>
    </source>
</evidence>
<dbReference type="PANTHER" id="PTHR43133">
    <property type="entry name" value="RNA POLYMERASE ECF-TYPE SIGMA FACTO"/>
    <property type="match status" value="1"/>
</dbReference>
<dbReference type="EMBL" id="CP019606">
    <property type="protein sequence ID" value="AQP48549.1"/>
    <property type="molecule type" value="Genomic_DNA"/>
</dbReference>
<dbReference type="RefSeq" id="WP_077686891.1">
    <property type="nucleotide sequence ID" value="NZ_CP019606.1"/>
</dbReference>
<dbReference type="GO" id="GO:0006352">
    <property type="term" value="P:DNA-templated transcription initiation"/>
    <property type="evidence" value="ECO:0007669"/>
    <property type="project" value="InterPro"/>
</dbReference>
<dbReference type="InterPro" id="IPR036388">
    <property type="entry name" value="WH-like_DNA-bd_sf"/>
</dbReference>
<dbReference type="Proteomes" id="UP000188145">
    <property type="component" value="Chromosome"/>
</dbReference>
<evidence type="ECO:0000256" key="2">
    <source>
        <dbReference type="ARBA" id="ARBA00023015"/>
    </source>
</evidence>
<protein>
    <recommendedName>
        <fullName evidence="10">RNA polymerase sigma factor 70 region 4 type 2 domain-containing protein</fullName>
    </recommendedName>
</protein>
<dbReference type="GO" id="GO:0016987">
    <property type="term" value="F:sigma factor activity"/>
    <property type="evidence" value="ECO:0007669"/>
    <property type="project" value="UniProtKB-KW"/>
</dbReference>
<dbReference type="PANTHER" id="PTHR43133:SF50">
    <property type="entry name" value="ECF RNA POLYMERASE SIGMA FACTOR SIGM"/>
    <property type="match status" value="1"/>
</dbReference>
<dbReference type="InterPro" id="IPR014284">
    <property type="entry name" value="RNA_pol_sigma-70_dom"/>
</dbReference>
<dbReference type="Gene3D" id="1.10.1740.10">
    <property type="match status" value="1"/>
</dbReference>
<feature type="domain" description="RNA polymerase sigma factor 70 region 4 type 2" evidence="7">
    <location>
        <begin position="101"/>
        <end position="149"/>
    </location>
</feature>
<dbReference type="InterPro" id="IPR013325">
    <property type="entry name" value="RNA_pol_sigma_r2"/>
</dbReference>
<evidence type="ECO:0000313" key="9">
    <source>
        <dbReference type="Proteomes" id="UP000188145"/>
    </source>
</evidence>
<accession>A0A1Q2CR04</accession>
<reference evidence="9" key="1">
    <citation type="submission" date="2017-02" db="EMBL/GenBank/DDBJ databases">
        <title>Tessaracoccus aquaemaris sp. nov., isolated from the intestine of a Korean rockfish, Sebastes schlegelii, in a marine aquaculture pond.</title>
        <authorList>
            <person name="Tak E.J."/>
            <person name="Bae J.-W."/>
        </authorList>
    </citation>
    <scope>NUCLEOTIDE SEQUENCE [LARGE SCALE GENOMIC DNA]</scope>
    <source>
        <strain evidence="9">NSG39</strain>
    </source>
</reference>
<dbReference type="AlphaFoldDB" id="A0A1Q2CR04"/>
<dbReference type="InterPro" id="IPR013324">
    <property type="entry name" value="RNA_pol_sigma_r3/r4-like"/>
</dbReference>
<comment type="similarity">
    <text evidence="1">Belongs to the sigma-70 factor family. ECF subfamily.</text>
</comment>
<evidence type="ECO:0000313" key="8">
    <source>
        <dbReference type="EMBL" id="AQP48549.1"/>
    </source>
</evidence>
<proteinExistence type="inferred from homology"/>
<dbReference type="SUPFAM" id="SSF88946">
    <property type="entry name" value="Sigma2 domain of RNA polymerase sigma factors"/>
    <property type="match status" value="1"/>
</dbReference>
<dbReference type="GO" id="GO:0003677">
    <property type="term" value="F:DNA binding"/>
    <property type="evidence" value="ECO:0007669"/>
    <property type="project" value="UniProtKB-KW"/>
</dbReference>
<sequence>MAGSFEEWVLGAQGSLINYAYLLCGDREEARDLVQEVLSAVSRRYDVIVADGNITAYAKRCVTNAVISARRRARPVLVSLTHEIARPAESDKVPDKMVAWQLCAELPPRQRAAVVLRFWEDASFAEISQLLDIPESTARSHVHRALATLRERLGDGAEETA</sequence>
<dbReference type="KEGG" id="tes:BW730_14615"/>
<dbReference type="CDD" id="cd06171">
    <property type="entry name" value="Sigma70_r4"/>
    <property type="match status" value="1"/>
</dbReference>
<evidence type="ECO:0008006" key="10">
    <source>
        <dbReference type="Google" id="ProtNLM"/>
    </source>
</evidence>
<dbReference type="OrthoDB" id="3692620at2"/>
<keyword evidence="5" id="KW-0804">Transcription</keyword>
<gene>
    <name evidence="8" type="ORF">BW730_14615</name>
</gene>
<dbReference type="SUPFAM" id="SSF88659">
    <property type="entry name" value="Sigma3 and sigma4 domains of RNA polymerase sigma factors"/>
    <property type="match status" value="1"/>
</dbReference>
<dbReference type="NCBIfam" id="TIGR02937">
    <property type="entry name" value="sigma70-ECF"/>
    <property type="match status" value="1"/>
</dbReference>
<evidence type="ECO:0000256" key="5">
    <source>
        <dbReference type="ARBA" id="ARBA00023163"/>
    </source>
</evidence>
<dbReference type="InterPro" id="IPR013249">
    <property type="entry name" value="RNA_pol_sigma70_r4_t2"/>
</dbReference>